<proteinExistence type="predicted"/>
<dbReference type="Proteomes" id="UP000199120">
    <property type="component" value="Unassembled WGS sequence"/>
</dbReference>
<evidence type="ECO:0000313" key="2">
    <source>
        <dbReference type="Proteomes" id="UP000199120"/>
    </source>
</evidence>
<reference evidence="2" key="1">
    <citation type="submission" date="2016-10" db="EMBL/GenBank/DDBJ databases">
        <authorList>
            <person name="Varghese N."/>
            <person name="Submissions S."/>
        </authorList>
    </citation>
    <scope>NUCLEOTIDE SEQUENCE [LARGE SCALE GENOMIC DNA]</scope>
    <source>
        <strain evidence="2">LMG 26416</strain>
    </source>
</reference>
<protein>
    <submittedName>
        <fullName evidence="1">Uncharacterized protein</fullName>
    </submittedName>
</protein>
<accession>A0A1H7VB27</accession>
<organism evidence="1 2">
    <name type="scientific">Paraburkholderia caballeronis</name>
    <dbReference type="NCBI Taxonomy" id="416943"/>
    <lineage>
        <taxon>Bacteria</taxon>
        <taxon>Pseudomonadati</taxon>
        <taxon>Pseudomonadota</taxon>
        <taxon>Betaproteobacteria</taxon>
        <taxon>Burkholderiales</taxon>
        <taxon>Burkholderiaceae</taxon>
        <taxon>Paraburkholderia</taxon>
    </lineage>
</organism>
<sequence>MERILETEKSADRSIRITYGRGRESLILMACNPGRSIMRGPLAGS</sequence>
<dbReference type="EMBL" id="FOAJ01000023">
    <property type="protein sequence ID" value="SEM06115.1"/>
    <property type="molecule type" value="Genomic_DNA"/>
</dbReference>
<dbReference type="STRING" id="416943.SAMN05445871_4308"/>
<dbReference type="AlphaFoldDB" id="A0A1H7VB27"/>
<keyword evidence="2" id="KW-1185">Reference proteome</keyword>
<name>A0A1H7VB27_9BURK</name>
<evidence type="ECO:0000313" key="1">
    <source>
        <dbReference type="EMBL" id="SEM06115.1"/>
    </source>
</evidence>
<gene>
    <name evidence="1" type="ORF">SAMN05192542_12371</name>
</gene>